<dbReference type="KEGG" id="vg:10323788"/>
<protein>
    <submittedName>
        <fullName evidence="1">Uncharacterized protein</fullName>
    </submittedName>
</protein>
<dbReference type="Pfam" id="PF25755">
    <property type="entry name" value="Phage_T3_1_05"/>
    <property type="match status" value="1"/>
</dbReference>
<name>E9KIE0_9CAUD</name>
<sequence>MNLHSIKFAVEVEARLLNPDHSHAADVKGHKVLDWKLGLGPCGRWVDQLTAEIDMATLRIRQTSYSSDPTKELERVQRGLYKDDGALEPFGPNKRDRMAALEARQRLIKDRKIETFIYKLEDVRGRIKAVER</sequence>
<evidence type="ECO:0000313" key="1">
    <source>
        <dbReference type="EMBL" id="ADV35665.1"/>
    </source>
</evidence>
<organism evidence="1 2">
    <name type="scientific">Pseudomonas phage phiIBB-PF7A</name>
    <dbReference type="NCBI Taxonomy" id="942165"/>
    <lineage>
        <taxon>Viruses</taxon>
        <taxon>Duplodnaviria</taxon>
        <taxon>Heunggongvirae</taxon>
        <taxon>Uroviricota</taxon>
        <taxon>Caudoviricetes</taxon>
        <taxon>Autographivirales</taxon>
        <taxon>Autotranscriptaviridae</taxon>
        <taxon>Studiervirinae</taxon>
        <taxon>Pifdecavirus</taxon>
        <taxon>Pifdecavirus IBBPF7A</taxon>
    </lineage>
</organism>
<accession>E9KIE0</accession>
<dbReference type="RefSeq" id="YP_004306320.1">
    <property type="nucleotide sequence ID" value="NC_015264.1"/>
</dbReference>
<evidence type="ECO:0000313" key="2">
    <source>
        <dbReference type="Proteomes" id="UP000007475"/>
    </source>
</evidence>
<dbReference type="GeneID" id="10323788"/>
<reference evidence="1 2" key="1">
    <citation type="journal article" date="2011" name="Virol. J.">
        <title>Complete genome sequence of the lytic Pseudomonas fluorescens phage phiIBB-PF7A.</title>
        <authorList>
            <person name="Sillankorva S."/>
            <person name="Kluskens L.D."/>
            <person name="Lingohr E.J."/>
            <person name="Kropinski A.M."/>
            <person name="Neubauer P."/>
            <person name="Azeredo J."/>
        </authorList>
    </citation>
    <scope>NUCLEOTIDE SEQUENCE [LARGE SCALE GENOMIC DNA]</scope>
</reference>
<dbReference type="EMBL" id="GU583987">
    <property type="protein sequence ID" value="ADV35665.1"/>
    <property type="molecule type" value="Genomic_DNA"/>
</dbReference>
<keyword evidence="2" id="KW-1185">Reference proteome</keyword>
<gene>
    <name evidence="1" type="ORF">phiIBB-PF7Ap05</name>
</gene>
<dbReference type="OrthoDB" id="29199at10239"/>
<proteinExistence type="predicted"/>
<dbReference type="Proteomes" id="UP000007475">
    <property type="component" value="Segment"/>
</dbReference>
<dbReference type="InterPro" id="IPR058006">
    <property type="entry name" value="1.05"/>
</dbReference>